<dbReference type="GO" id="GO:0016757">
    <property type="term" value="F:glycosyltransferase activity"/>
    <property type="evidence" value="ECO:0007669"/>
    <property type="project" value="UniProtKB-KW"/>
</dbReference>
<keyword evidence="3" id="KW-0328">Glycosyltransferase</keyword>
<evidence type="ECO:0000313" key="6">
    <source>
        <dbReference type="EMBL" id="MDG6783803.1"/>
    </source>
</evidence>
<accession>A0AAW6RCX6</accession>
<evidence type="ECO:0000256" key="2">
    <source>
        <dbReference type="ARBA" id="ARBA00006739"/>
    </source>
</evidence>
<name>A0AAW6RCX6_GORRU</name>
<proteinExistence type="inferred from homology"/>
<evidence type="ECO:0000256" key="4">
    <source>
        <dbReference type="ARBA" id="ARBA00022679"/>
    </source>
</evidence>
<gene>
    <name evidence="6" type="ORF">QBL07_23610</name>
</gene>
<sequence length="161" mass="18508">MVAAWRALPDPDEPVVLGRHLPMSFGCNLGVRRDVFDAVGGWDEDYPTAGSDIEFCWRVQTAGYTFGFAPEAMVAYRYRTGMRESWKQVVDYGSEEARVAKQYGARGREWWWFPVHAAVVLATCPVWPWGWSRRRRGAWVWVTGNLVGRIKGSLKYRVVYL</sequence>
<dbReference type="AlphaFoldDB" id="A0AAW6RCX6"/>
<feature type="domain" description="Glycosyltransferase 2-like" evidence="5">
    <location>
        <begin position="17"/>
        <end position="139"/>
    </location>
</feature>
<dbReference type="Pfam" id="PF13632">
    <property type="entry name" value="Glyco_trans_2_3"/>
    <property type="match status" value="1"/>
</dbReference>
<comment type="caution">
    <text evidence="6">The sequence shown here is derived from an EMBL/GenBank/DDBJ whole genome shotgun (WGS) entry which is preliminary data.</text>
</comment>
<dbReference type="SUPFAM" id="SSF53448">
    <property type="entry name" value="Nucleotide-diphospho-sugar transferases"/>
    <property type="match status" value="1"/>
</dbReference>
<dbReference type="InterPro" id="IPR029044">
    <property type="entry name" value="Nucleotide-diphossugar_trans"/>
</dbReference>
<comment type="pathway">
    <text evidence="1">Cell wall biogenesis; cell wall polysaccharide biosynthesis.</text>
</comment>
<evidence type="ECO:0000256" key="3">
    <source>
        <dbReference type="ARBA" id="ARBA00022676"/>
    </source>
</evidence>
<protein>
    <submittedName>
        <fullName evidence="6">Glycosyltransferase family 2 protein</fullName>
    </submittedName>
</protein>
<dbReference type="RefSeq" id="WP_005200461.1">
    <property type="nucleotide sequence ID" value="NZ_CP136136.1"/>
</dbReference>
<comment type="similarity">
    <text evidence="2">Belongs to the glycosyltransferase 2 family.</text>
</comment>
<evidence type="ECO:0000259" key="5">
    <source>
        <dbReference type="Pfam" id="PF13632"/>
    </source>
</evidence>
<evidence type="ECO:0000256" key="1">
    <source>
        <dbReference type="ARBA" id="ARBA00004776"/>
    </source>
</evidence>
<organism evidence="6">
    <name type="scientific">Gordonia rubripertincta</name>
    <name type="common">Rhodococcus corallinus</name>
    <dbReference type="NCBI Taxonomy" id="36822"/>
    <lineage>
        <taxon>Bacteria</taxon>
        <taxon>Bacillati</taxon>
        <taxon>Actinomycetota</taxon>
        <taxon>Actinomycetes</taxon>
        <taxon>Mycobacteriales</taxon>
        <taxon>Gordoniaceae</taxon>
        <taxon>Gordonia</taxon>
    </lineage>
</organism>
<dbReference type="PANTHER" id="PTHR43179">
    <property type="entry name" value="RHAMNOSYLTRANSFERASE WBBL"/>
    <property type="match status" value="1"/>
</dbReference>
<keyword evidence="4" id="KW-0808">Transferase</keyword>
<dbReference type="Gene3D" id="3.90.550.10">
    <property type="entry name" value="Spore Coat Polysaccharide Biosynthesis Protein SpsA, Chain A"/>
    <property type="match status" value="1"/>
</dbReference>
<reference evidence="6" key="1">
    <citation type="submission" date="2023-04" db="EMBL/GenBank/DDBJ databases">
        <title>Characterization and analysis of the complete genome of Gordonia rubripertincta 112, the degrader of aromatic and aliphatic compounds.</title>
        <authorList>
            <person name="Frantsuzova E."/>
            <person name="Bogun A."/>
            <person name="Delegan Y."/>
        </authorList>
    </citation>
    <scope>NUCLEOTIDE SEQUENCE</scope>
    <source>
        <strain evidence="6">112</strain>
    </source>
</reference>
<dbReference type="EMBL" id="JARUXG010000031">
    <property type="protein sequence ID" value="MDG6783803.1"/>
    <property type="molecule type" value="Genomic_DNA"/>
</dbReference>
<dbReference type="InterPro" id="IPR001173">
    <property type="entry name" value="Glyco_trans_2-like"/>
</dbReference>
<dbReference type="PANTHER" id="PTHR43179:SF12">
    <property type="entry name" value="GALACTOFURANOSYLTRANSFERASE GLFT2"/>
    <property type="match status" value="1"/>
</dbReference>